<comment type="subcellular location">
    <subcellularLocation>
        <location evidence="1">Membrane</location>
        <topology evidence="1">Multi-pass membrane protein</topology>
    </subcellularLocation>
</comment>
<reference evidence="7 8" key="1">
    <citation type="submission" date="2020-06" db="EMBL/GenBank/DDBJ databases">
        <authorList>
            <person name="Kang J."/>
        </authorList>
    </citation>
    <scope>NUCLEOTIDE SEQUENCE [LARGE SCALE GENOMIC DNA]</scope>
    <source>
        <strain evidence="7 8">DCY120</strain>
    </source>
</reference>
<dbReference type="InterPro" id="IPR051784">
    <property type="entry name" value="Nod_factor_ABC_transporter"/>
</dbReference>
<feature type="domain" description="ABC-2 type transporter transmembrane" evidence="6">
    <location>
        <begin position="2"/>
        <end position="220"/>
    </location>
</feature>
<organism evidence="7 8">
    <name type="scientific">Bombilactobacillus apium</name>
    <dbReference type="NCBI Taxonomy" id="2675299"/>
    <lineage>
        <taxon>Bacteria</taxon>
        <taxon>Bacillati</taxon>
        <taxon>Bacillota</taxon>
        <taxon>Bacilli</taxon>
        <taxon>Lactobacillales</taxon>
        <taxon>Lactobacillaceae</taxon>
        <taxon>Bombilactobacillus</taxon>
    </lineage>
</organism>
<evidence type="ECO:0000313" key="7">
    <source>
        <dbReference type="EMBL" id="NVY96724.1"/>
    </source>
</evidence>
<accession>A0A850QY14</accession>
<feature type="transmembrane region" description="Helical" evidence="5">
    <location>
        <begin position="112"/>
        <end position="145"/>
    </location>
</feature>
<feature type="transmembrane region" description="Helical" evidence="5">
    <location>
        <begin position="266"/>
        <end position="287"/>
    </location>
</feature>
<feature type="transmembrane region" description="Helical" evidence="5">
    <location>
        <begin position="179"/>
        <end position="200"/>
    </location>
</feature>
<keyword evidence="4 5" id="KW-0472">Membrane</keyword>
<evidence type="ECO:0000259" key="6">
    <source>
        <dbReference type="Pfam" id="PF01061"/>
    </source>
</evidence>
<name>A0A850QY14_9LACO</name>
<evidence type="ECO:0000313" key="8">
    <source>
        <dbReference type="Proteomes" id="UP000563523"/>
    </source>
</evidence>
<evidence type="ECO:0000256" key="1">
    <source>
        <dbReference type="ARBA" id="ARBA00004141"/>
    </source>
</evidence>
<dbReference type="EMBL" id="JABZEC010000005">
    <property type="protein sequence ID" value="NVY96724.1"/>
    <property type="molecule type" value="Genomic_DNA"/>
</dbReference>
<evidence type="ECO:0000256" key="3">
    <source>
        <dbReference type="ARBA" id="ARBA00022989"/>
    </source>
</evidence>
<dbReference type="Proteomes" id="UP000563523">
    <property type="component" value="Unassembled WGS sequence"/>
</dbReference>
<dbReference type="GO" id="GO:0140359">
    <property type="term" value="F:ABC-type transporter activity"/>
    <property type="evidence" value="ECO:0007669"/>
    <property type="project" value="InterPro"/>
</dbReference>
<gene>
    <name evidence="7" type="ORF">HU830_06080</name>
</gene>
<feature type="transmembrane region" description="Helical" evidence="5">
    <location>
        <begin position="62"/>
        <end position="85"/>
    </location>
</feature>
<keyword evidence="8" id="KW-1185">Reference proteome</keyword>
<feature type="transmembrane region" description="Helical" evidence="5">
    <location>
        <begin position="151"/>
        <end position="172"/>
    </location>
</feature>
<keyword evidence="2 5" id="KW-0812">Transmembrane</keyword>
<dbReference type="Pfam" id="PF01061">
    <property type="entry name" value="ABC2_membrane"/>
    <property type="match status" value="1"/>
</dbReference>
<sequence>MLALIKRDIRVFLRDKMAFLLSLLSVLILVLLYKIFLAQMQVDGIKAAMQVKSVSAETWKMVNYWLVSGLVAITCMSSTLGAYGISVDDRQHKRDEDFRQTLLSPFQIELAYLIAAVIIGSLITLLLYLISAVALIGGTALWLGWLETFEVLILIVAGTTLSLLMIYPFIYFIRTNSQFVSFSTIIGTVIGFLAGVYIPMASLGKSVQNLITWFPLTGINALLKQIMMHDSLTTVFQNAPLGAQDSYEKGYGVQLYFPDGNLIQPGQLVCYLIIFAGVMFLVNGLIVQLDKLRRQDILGERKK</sequence>
<dbReference type="RefSeq" id="WP_176942889.1">
    <property type="nucleotide sequence ID" value="NZ_JABZEC010000005.1"/>
</dbReference>
<dbReference type="PANTHER" id="PTHR43229">
    <property type="entry name" value="NODULATION PROTEIN J"/>
    <property type="match status" value="1"/>
</dbReference>
<dbReference type="GO" id="GO:0016020">
    <property type="term" value="C:membrane"/>
    <property type="evidence" value="ECO:0007669"/>
    <property type="project" value="UniProtKB-SubCell"/>
</dbReference>
<evidence type="ECO:0000256" key="4">
    <source>
        <dbReference type="ARBA" id="ARBA00023136"/>
    </source>
</evidence>
<dbReference type="AlphaFoldDB" id="A0A850QY14"/>
<protein>
    <submittedName>
        <fullName evidence="7">ABC transporter permease</fullName>
    </submittedName>
</protein>
<dbReference type="PANTHER" id="PTHR43229:SF2">
    <property type="entry name" value="NODULATION PROTEIN J"/>
    <property type="match status" value="1"/>
</dbReference>
<proteinExistence type="predicted"/>
<comment type="caution">
    <text evidence="7">The sequence shown here is derived from an EMBL/GenBank/DDBJ whole genome shotgun (WGS) entry which is preliminary data.</text>
</comment>
<keyword evidence="3 5" id="KW-1133">Transmembrane helix</keyword>
<evidence type="ECO:0000256" key="2">
    <source>
        <dbReference type="ARBA" id="ARBA00022692"/>
    </source>
</evidence>
<dbReference type="InterPro" id="IPR013525">
    <property type="entry name" value="ABC2_TM"/>
</dbReference>
<evidence type="ECO:0000256" key="5">
    <source>
        <dbReference type="SAM" id="Phobius"/>
    </source>
</evidence>